<keyword evidence="10" id="KW-1185">Reference proteome</keyword>
<evidence type="ECO:0000256" key="6">
    <source>
        <dbReference type="SAM" id="MobiDB-lite"/>
    </source>
</evidence>
<dbReference type="InterPro" id="IPR014746">
    <property type="entry name" value="Gln_synth/guanido_kin_cat_dom"/>
</dbReference>
<evidence type="ECO:0000313" key="9">
    <source>
        <dbReference type="EMBL" id="ELR18000.1"/>
    </source>
</evidence>
<proteinExistence type="inferred from homology"/>
<accession>L8GYD0</accession>
<dbReference type="KEGG" id="acan:ACA1_209650"/>
<dbReference type="InterPro" id="IPR050292">
    <property type="entry name" value="Glutamine_Synthetase"/>
</dbReference>
<dbReference type="OrthoDB" id="1936100at2759"/>
<feature type="domain" description="GS catalytic" evidence="7">
    <location>
        <begin position="1"/>
        <end position="78"/>
    </location>
</feature>
<evidence type="ECO:0000256" key="4">
    <source>
        <dbReference type="ARBA" id="ARBA00022840"/>
    </source>
</evidence>
<organism evidence="9 10">
    <name type="scientific">Acanthamoeba castellanii (strain ATCC 30010 / Neff)</name>
    <dbReference type="NCBI Taxonomy" id="1257118"/>
    <lineage>
        <taxon>Eukaryota</taxon>
        <taxon>Amoebozoa</taxon>
        <taxon>Discosea</taxon>
        <taxon>Longamoebia</taxon>
        <taxon>Centramoebida</taxon>
        <taxon>Acanthamoebidae</taxon>
        <taxon>Acanthamoeba</taxon>
    </lineage>
</organism>
<dbReference type="GeneID" id="14918729"/>
<evidence type="ECO:0000313" key="8">
    <source>
        <dbReference type="EMBL" id="ELR17995.1"/>
    </source>
</evidence>
<dbReference type="PANTHER" id="PTHR20852:SF57">
    <property type="entry name" value="GLUTAMINE SYNTHETASE 2 CYTOPLASMIC"/>
    <property type="match status" value="1"/>
</dbReference>
<evidence type="ECO:0000259" key="7">
    <source>
        <dbReference type="PROSITE" id="PS51987"/>
    </source>
</evidence>
<dbReference type="VEuPathDB" id="AmoebaDB:ACA1_209650"/>
<dbReference type="GO" id="GO:0005737">
    <property type="term" value="C:cytoplasm"/>
    <property type="evidence" value="ECO:0007669"/>
    <property type="project" value="TreeGrafter"/>
</dbReference>
<gene>
    <name evidence="8" type="ORF">ACA1_209370</name>
    <name evidence="9" type="ORF">ACA1_209650</name>
</gene>
<dbReference type="GO" id="GO:0004356">
    <property type="term" value="F:glutamine synthetase activity"/>
    <property type="evidence" value="ECO:0007669"/>
    <property type="project" value="UniProtKB-EC"/>
</dbReference>
<feature type="compositionally biased region" description="Basic and acidic residues" evidence="6">
    <location>
        <begin position="10"/>
        <end position="21"/>
    </location>
</feature>
<name>L8GYD0_ACACF</name>
<dbReference type="KEGG" id="acan:ACA1_209370"/>
<dbReference type="GeneID" id="14918721"/>
<comment type="similarity">
    <text evidence="5">Belongs to the glutamine synthetase family.</text>
</comment>
<sequence>MEHISVYGEGNERRLTGHHETAPITKFSYGVANRGASIRIPRHTFEKQRGYIEDRRPASNVDPYPASARLMQTILLDP</sequence>
<dbReference type="PROSITE" id="PS51987">
    <property type="entry name" value="GS_CATALYTIC"/>
    <property type="match status" value="1"/>
</dbReference>
<protein>
    <recommendedName>
        <fullName evidence="1">glutamine synthetase</fullName>
        <ecNumber evidence="1">6.3.1.2</ecNumber>
    </recommendedName>
</protein>
<keyword evidence="2" id="KW-0436">Ligase</keyword>
<dbReference type="OMA" id="RIPRQCE"/>
<dbReference type="Proteomes" id="UP000011083">
    <property type="component" value="Unassembled WGS sequence"/>
</dbReference>
<reference evidence="9 10" key="1">
    <citation type="journal article" date="2013" name="Genome Biol.">
        <title>Genome of Acanthamoeba castellanii highlights extensive lateral gene transfer and early evolution of tyrosine kinase signaling.</title>
        <authorList>
            <person name="Clarke M."/>
            <person name="Lohan A.J."/>
            <person name="Liu B."/>
            <person name="Lagkouvardos I."/>
            <person name="Roy S."/>
            <person name="Zafar N."/>
            <person name="Bertelli C."/>
            <person name="Schilde C."/>
            <person name="Kianianmomeni A."/>
            <person name="Burglin T.R."/>
            <person name="Frech C."/>
            <person name="Turcotte B."/>
            <person name="Kopec K.O."/>
            <person name="Synnott J.M."/>
            <person name="Choo C."/>
            <person name="Paponov I."/>
            <person name="Finkler A."/>
            <person name="Soon Heng Tan C."/>
            <person name="Hutchins A.P."/>
            <person name="Weinmeier T."/>
            <person name="Rattei T."/>
            <person name="Chu J.S."/>
            <person name="Gimenez G."/>
            <person name="Irimia M."/>
            <person name="Rigden D.J."/>
            <person name="Fitzpatrick D.A."/>
            <person name="Lorenzo-Morales J."/>
            <person name="Bateman A."/>
            <person name="Chiu C.H."/>
            <person name="Tang P."/>
            <person name="Hegemann P."/>
            <person name="Fromm H."/>
            <person name="Raoult D."/>
            <person name="Greub G."/>
            <person name="Miranda-Saavedra D."/>
            <person name="Chen N."/>
            <person name="Nash P."/>
            <person name="Ginger M.L."/>
            <person name="Horn M."/>
            <person name="Schaap P."/>
            <person name="Caler L."/>
            <person name="Loftus B."/>
        </authorList>
    </citation>
    <scope>NUCLEOTIDE SEQUENCE [LARGE SCALE GENOMIC DNA]</scope>
    <source>
        <strain evidence="9 10">Neff</strain>
    </source>
</reference>
<dbReference type="AlphaFoldDB" id="L8GYD0"/>
<dbReference type="EMBL" id="KB007966">
    <property type="protein sequence ID" value="ELR18000.1"/>
    <property type="molecule type" value="Genomic_DNA"/>
</dbReference>
<evidence type="ECO:0000313" key="10">
    <source>
        <dbReference type="Proteomes" id="UP000011083"/>
    </source>
</evidence>
<dbReference type="SUPFAM" id="SSF55931">
    <property type="entry name" value="Glutamine synthetase/guanido kinase"/>
    <property type="match status" value="1"/>
</dbReference>
<dbReference type="PANTHER" id="PTHR20852">
    <property type="entry name" value="GLUTAMINE SYNTHETASE"/>
    <property type="match status" value="1"/>
</dbReference>
<dbReference type="InterPro" id="IPR008146">
    <property type="entry name" value="Gln_synth_cat_dom"/>
</dbReference>
<dbReference type="RefSeq" id="XP_004340017.1">
    <property type="nucleotide sequence ID" value="XM_004339969.1"/>
</dbReference>
<evidence type="ECO:0000256" key="2">
    <source>
        <dbReference type="ARBA" id="ARBA00022598"/>
    </source>
</evidence>
<dbReference type="EC" id="6.3.1.2" evidence="1"/>
<dbReference type="VEuPathDB" id="AmoebaDB:ACA1_209370"/>
<feature type="region of interest" description="Disordered" evidence="6">
    <location>
        <begin position="1"/>
        <end position="21"/>
    </location>
</feature>
<dbReference type="RefSeq" id="XP_004340012.1">
    <property type="nucleotide sequence ID" value="XM_004339964.1"/>
</dbReference>
<dbReference type="GO" id="GO:0005524">
    <property type="term" value="F:ATP binding"/>
    <property type="evidence" value="ECO:0007669"/>
    <property type="project" value="UniProtKB-KW"/>
</dbReference>
<dbReference type="STRING" id="1257118.L8GYD0"/>
<evidence type="ECO:0000256" key="1">
    <source>
        <dbReference type="ARBA" id="ARBA00012937"/>
    </source>
</evidence>
<evidence type="ECO:0000256" key="3">
    <source>
        <dbReference type="ARBA" id="ARBA00022741"/>
    </source>
</evidence>
<evidence type="ECO:0000256" key="5">
    <source>
        <dbReference type="PROSITE-ProRule" id="PRU01331"/>
    </source>
</evidence>
<keyword evidence="4" id="KW-0067">ATP-binding</keyword>
<dbReference type="EMBL" id="KB007966">
    <property type="protein sequence ID" value="ELR17995.1"/>
    <property type="molecule type" value="Genomic_DNA"/>
</dbReference>
<dbReference type="Gene3D" id="3.30.590.10">
    <property type="entry name" value="Glutamine synthetase/guanido kinase, catalytic domain"/>
    <property type="match status" value="1"/>
</dbReference>
<dbReference type="GO" id="GO:0006542">
    <property type="term" value="P:glutamine biosynthetic process"/>
    <property type="evidence" value="ECO:0007669"/>
    <property type="project" value="TreeGrafter"/>
</dbReference>
<keyword evidence="3" id="KW-0547">Nucleotide-binding</keyword>